<proteinExistence type="predicted"/>
<evidence type="ECO:0000313" key="2">
    <source>
        <dbReference type="Proteomes" id="UP001185069"/>
    </source>
</evidence>
<evidence type="ECO:0000313" key="1">
    <source>
        <dbReference type="EMBL" id="MDR6270787.1"/>
    </source>
</evidence>
<keyword evidence="2" id="KW-1185">Reference proteome</keyword>
<name>A0ABU1JEE5_9MICC</name>
<accession>A0ABU1JEE5</accession>
<comment type="caution">
    <text evidence="1">The sequence shown here is derived from an EMBL/GenBank/DDBJ whole genome shotgun (WGS) entry which is preliminary data.</text>
</comment>
<protein>
    <recommendedName>
        <fullName evidence="3">Histidine kinase</fullName>
    </recommendedName>
</protein>
<dbReference type="Pfam" id="PF11248">
    <property type="entry name" value="DUF3046"/>
    <property type="match status" value="1"/>
</dbReference>
<evidence type="ECO:0008006" key="3">
    <source>
        <dbReference type="Google" id="ProtNLM"/>
    </source>
</evidence>
<gene>
    <name evidence="1" type="ORF">JOE69_003025</name>
</gene>
<reference evidence="1 2" key="1">
    <citation type="submission" date="2023-07" db="EMBL/GenBank/DDBJ databases">
        <title>Sequencing the genomes of 1000 actinobacteria strains.</title>
        <authorList>
            <person name="Klenk H.-P."/>
        </authorList>
    </citation>
    <scope>NUCLEOTIDE SEQUENCE [LARGE SCALE GENOMIC DNA]</scope>
    <source>
        <strain evidence="1 2">DSM 14555</strain>
    </source>
</reference>
<dbReference type="EMBL" id="JAVDQF010000001">
    <property type="protein sequence ID" value="MDR6270787.1"/>
    <property type="molecule type" value="Genomic_DNA"/>
</dbReference>
<sequence>MSEFWSLMDDEFGAGYARSLGRDLVLTDVGGRSALEALEAGIDPKAVWLAVCDAKDVPLQRRLGKDRKPKR</sequence>
<dbReference type="InterPro" id="IPR021408">
    <property type="entry name" value="DUF3046"/>
</dbReference>
<organism evidence="1 2">
    <name type="scientific">Arthrobacter russicus</name>
    <dbReference type="NCBI Taxonomy" id="172040"/>
    <lineage>
        <taxon>Bacteria</taxon>
        <taxon>Bacillati</taxon>
        <taxon>Actinomycetota</taxon>
        <taxon>Actinomycetes</taxon>
        <taxon>Micrococcales</taxon>
        <taxon>Micrococcaceae</taxon>
        <taxon>Arthrobacter</taxon>
    </lineage>
</organism>
<dbReference type="Proteomes" id="UP001185069">
    <property type="component" value="Unassembled WGS sequence"/>
</dbReference>